<evidence type="ECO:0000256" key="3">
    <source>
        <dbReference type="SAM" id="Phobius"/>
    </source>
</evidence>
<dbReference type="STRING" id="1121942.SAMN02745148_01564"/>
<keyword evidence="6" id="KW-1185">Reference proteome</keyword>
<dbReference type="Proteomes" id="UP000184346">
    <property type="component" value="Unassembled WGS sequence"/>
</dbReference>
<keyword evidence="2" id="KW-0175">Coiled coil</keyword>
<feature type="transmembrane region" description="Helical" evidence="3">
    <location>
        <begin position="583"/>
        <end position="603"/>
    </location>
</feature>
<dbReference type="NCBIfam" id="TIGR01760">
    <property type="entry name" value="tape_meas_TP901"/>
    <property type="match status" value="1"/>
</dbReference>
<evidence type="ECO:0000313" key="5">
    <source>
        <dbReference type="EMBL" id="SHF00103.1"/>
    </source>
</evidence>
<keyword evidence="3" id="KW-0472">Membrane</keyword>
<evidence type="ECO:0000256" key="2">
    <source>
        <dbReference type="SAM" id="Coils"/>
    </source>
</evidence>
<evidence type="ECO:0000256" key="1">
    <source>
        <dbReference type="ARBA" id="ARBA00022612"/>
    </source>
</evidence>
<name>A0A1M4Y3F1_9GAMM</name>
<evidence type="ECO:0000259" key="4">
    <source>
        <dbReference type="Pfam" id="PF10145"/>
    </source>
</evidence>
<keyword evidence="3" id="KW-1133">Transmembrane helix</keyword>
<accession>A0A1M4Y3F1</accession>
<proteinExistence type="predicted"/>
<reference evidence="5 6" key="1">
    <citation type="submission" date="2016-11" db="EMBL/GenBank/DDBJ databases">
        <authorList>
            <person name="Jaros S."/>
            <person name="Januszkiewicz K."/>
            <person name="Wedrychowicz H."/>
        </authorList>
    </citation>
    <scope>NUCLEOTIDE SEQUENCE [LARGE SCALE GENOMIC DNA]</scope>
    <source>
        <strain evidence="5 6">DSM 19980</strain>
    </source>
</reference>
<organism evidence="5 6">
    <name type="scientific">Modicisalibacter ilicicola DSM 19980</name>
    <dbReference type="NCBI Taxonomy" id="1121942"/>
    <lineage>
        <taxon>Bacteria</taxon>
        <taxon>Pseudomonadati</taxon>
        <taxon>Pseudomonadota</taxon>
        <taxon>Gammaproteobacteria</taxon>
        <taxon>Oceanospirillales</taxon>
        <taxon>Halomonadaceae</taxon>
        <taxon>Modicisalibacter</taxon>
    </lineage>
</organism>
<dbReference type="PANTHER" id="PTHR37813">
    <property type="entry name" value="FELS-2 PROPHAGE PROTEIN"/>
    <property type="match status" value="1"/>
</dbReference>
<keyword evidence="3" id="KW-0812">Transmembrane</keyword>
<dbReference type="InterPro" id="IPR010090">
    <property type="entry name" value="Phage_tape_meas"/>
</dbReference>
<keyword evidence="1" id="KW-1188">Viral release from host cell</keyword>
<evidence type="ECO:0000313" key="6">
    <source>
        <dbReference type="Proteomes" id="UP000184346"/>
    </source>
</evidence>
<protein>
    <submittedName>
        <fullName evidence="5">Phage tail tape measure protein, TP901 family, core region</fullName>
    </submittedName>
</protein>
<sequence>MARDLKLQVILDAVDRVTGPLKNITRGSGKTAEALKASREELKRLNQQQRDISSFRKLKDATRENGEALAAAQEQLKRMREGLKRTDAPSQQFQENFLKAKRKVDGLTDKLGEQRRELGQVRGRLKEAGIGTKDLGSAETRMAEQIRGSNEHLDQQKQKLKQVAQQQRRVQEASRKYQRGVGLANSMVGAGAGGLASGSAALYGGARLLTPGVDYGAQMSAVQAVTRLEKDDPRFKMLKDQSRELGASTAFSAGEVGAGQEFLARANFSPEAIKSSMQEVLNLALANRTELDRAADISSNISSAFKIDPEVEGNMRRVGDILTATTTRANVDLEMLGDTMKYLGAGSGLGLTMEQAAAMAGLLGNIGVQGSQAGTTLRAMMSRLSAPVGKAKDAVSELSLELTDSQGDLRQIPEILSDIAEATENMGNAKRAGYLKAIFGEEAGSGMAELIAQQGQAGVDKFVAILKNAAGENARVAKTRTDNIQGDLQGLNSAWQEIGITITDTNQGPLRELIQNVTEITRGIGNWMKENPELAGTLATVAAGLAATVAVGGGLLVLLGSILGPIAAVRYALTLLSLNPVSLTIMAIVAAVAALAAGAYYVYKHWDGISAWFGERWQQVKDAFDDGIGDTLRLLMNWNPIAWIYRGITAGLEAAGVTISDDFKYLGNAIIDGLIGGIGAKFGALKKKITGVAGSVSGWFKDKLGIKSPSRVFMGHGADTLAGYQKGLAANENAPLKQIGAFGKRMKQAGAGLAIGAASLPAVADIPLDTRAPMSAASGGTVTITIGDINVHPAPGMDEQALARYVASEVQRALAQAERDAGARRRSALYDTD</sequence>
<dbReference type="EMBL" id="FQUJ01000006">
    <property type="protein sequence ID" value="SHF00103.1"/>
    <property type="molecule type" value="Genomic_DNA"/>
</dbReference>
<dbReference type="PANTHER" id="PTHR37813:SF1">
    <property type="entry name" value="FELS-2 PROPHAGE PROTEIN"/>
    <property type="match status" value="1"/>
</dbReference>
<dbReference type="Pfam" id="PF10145">
    <property type="entry name" value="PhageMin_Tail"/>
    <property type="match status" value="1"/>
</dbReference>
<feature type="domain" description="Phage tail tape measure protein" evidence="4">
    <location>
        <begin position="240"/>
        <end position="440"/>
    </location>
</feature>
<feature type="transmembrane region" description="Helical" evidence="3">
    <location>
        <begin position="538"/>
        <end position="563"/>
    </location>
</feature>
<gene>
    <name evidence="5" type="ORF">SAMN02745148_01564</name>
</gene>
<dbReference type="OrthoDB" id="8019720at2"/>
<dbReference type="RefSeq" id="WP_072821470.1">
    <property type="nucleotide sequence ID" value="NZ_FQUJ01000006.1"/>
</dbReference>
<dbReference type="AlphaFoldDB" id="A0A1M4Y3F1"/>
<feature type="coiled-coil region" evidence="2">
    <location>
        <begin position="143"/>
        <end position="176"/>
    </location>
</feature>